<evidence type="ECO:0000259" key="2">
    <source>
        <dbReference type="PROSITE" id="PS50994"/>
    </source>
</evidence>
<comment type="caution">
    <text evidence="3">The sequence shown here is derived from an EMBL/GenBank/DDBJ whole genome shotgun (WGS) entry which is preliminary data.</text>
</comment>
<dbReference type="InterPro" id="IPR001584">
    <property type="entry name" value="Integrase_cat-core"/>
</dbReference>
<keyword evidence="4" id="KW-1185">Reference proteome</keyword>
<feature type="compositionally biased region" description="Low complexity" evidence="1">
    <location>
        <begin position="231"/>
        <end position="240"/>
    </location>
</feature>
<gene>
    <name evidence="3" type="ORF">Tco_0841226</name>
</gene>
<reference evidence="3" key="2">
    <citation type="submission" date="2022-01" db="EMBL/GenBank/DDBJ databases">
        <authorList>
            <person name="Yamashiro T."/>
            <person name="Shiraishi A."/>
            <person name="Satake H."/>
            <person name="Nakayama K."/>
        </authorList>
    </citation>
    <scope>NUCLEOTIDE SEQUENCE</scope>
</reference>
<feature type="compositionally biased region" description="Low complexity" evidence="1">
    <location>
        <begin position="213"/>
        <end position="224"/>
    </location>
</feature>
<feature type="domain" description="Integrase catalytic" evidence="2">
    <location>
        <begin position="46"/>
        <end position="212"/>
    </location>
</feature>
<evidence type="ECO:0000313" key="4">
    <source>
        <dbReference type="Proteomes" id="UP001151760"/>
    </source>
</evidence>
<dbReference type="InterPro" id="IPR012337">
    <property type="entry name" value="RNaseH-like_sf"/>
</dbReference>
<dbReference type="EMBL" id="BQNB010012695">
    <property type="protein sequence ID" value="GJT06764.1"/>
    <property type="molecule type" value="Genomic_DNA"/>
</dbReference>
<dbReference type="PROSITE" id="PS50994">
    <property type="entry name" value="INTEGRASE"/>
    <property type="match status" value="1"/>
</dbReference>
<dbReference type="PANTHER" id="PTHR11439">
    <property type="entry name" value="GAG-POL-RELATED RETROTRANSPOSON"/>
    <property type="match status" value="1"/>
</dbReference>
<evidence type="ECO:0000313" key="3">
    <source>
        <dbReference type="EMBL" id="GJT06764.1"/>
    </source>
</evidence>
<dbReference type="SUPFAM" id="SSF53098">
    <property type="entry name" value="Ribonuclease H-like"/>
    <property type="match status" value="1"/>
</dbReference>
<dbReference type="Gene3D" id="3.30.420.10">
    <property type="entry name" value="Ribonuclease H-like superfamily/Ribonuclease H"/>
    <property type="match status" value="1"/>
</dbReference>
<organism evidence="3 4">
    <name type="scientific">Tanacetum coccineum</name>
    <dbReference type="NCBI Taxonomy" id="301880"/>
    <lineage>
        <taxon>Eukaryota</taxon>
        <taxon>Viridiplantae</taxon>
        <taxon>Streptophyta</taxon>
        <taxon>Embryophyta</taxon>
        <taxon>Tracheophyta</taxon>
        <taxon>Spermatophyta</taxon>
        <taxon>Magnoliopsida</taxon>
        <taxon>eudicotyledons</taxon>
        <taxon>Gunneridae</taxon>
        <taxon>Pentapetalae</taxon>
        <taxon>asterids</taxon>
        <taxon>campanulids</taxon>
        <taxon>Asterales</taxon>
        <taxon>Asteraceae</taxon>
        <taxon>Asteroideae</taxon>
        <taxon>Anthemideae</taxon>
        <taxon>Anthemidinae</taxon>
        <taxon>Tanacetum</taxon>
    </lineage>
</organism>
<sequence>MFPLDVSSVKEKAMVVKAWKDSDIWHLRCVLGKQSRNSFSVGKSWRASRHLELVHADLCGPMNTESLNGNRYFFLLIDDYSRMSWVYFLKSKSDAFETFKRFKAFVEKQSECSIKVLRTDNGGEFCSKVFDTFCEHQGIHRELTSPYTPEQNGIAERKNRTVMEMARSMLKEKKLPDNLWAEAVATAVYLLNLSPTKAVLNRTPFEAWRGVKPSSEPISEPSSPAHSITHSLQSPSSGSSNPTDYDEAAKNQVWQDAMLKEIEAIEKNSTWELVDAPVNKNIVGVKWLFRTKCLVAKGYSQEQGIDYEETFSPVARFETVRIFLALAAQLKLPVYQFDVKSAFLNGDLDEEVYVSQPQGFVTGDSENKVYKLNKALYGLKQAPRAWYSKIDSFFKENGFIKSENEPTVFVKKEGKDDFMMVCLYVDDMIYMGSSRAIIDEFKSCMMNKFEMSDLGLLQYFLGLEVLQKEDGIFVCQKKYATDLLKRFHMSNCEVEATPMNPGEKLQLNDGTRKADGKFFRSMVGGLNYLTHTRPDIAFPVSYVSRYMHSPTKQHLGAAKRILHYIAGTTNFGIWYTNVPDFKLIGFTDSDWAGCLDTRKSTSGNMFSLGSGAVTWSSKKQETLALSSSEAEYAAVTSAARQALWLRKLLVDFDCEQKGATEIFCDNRSAIAMAKNPAFHARTKHIDVQHHFIRHLVADNRIELKFCGTSEQTADIFTKSLPLTKHQYFMSQLGVCEFESRGSVE</sequence>
<name>A0ABQ5B063_9ASTR</name>
<dbReference type="InterPro" id="IPR036397">
    <property type="entry name" value="RNaseH_sf"/>
</dbReference>
<dbReference type="InterPro" id="IPR043502">
    <property type="entry name" value="DNA/RNA_pol_sf"/>
</dbReference>
<proteinExistence type="predicted"/>
<dbReference type="Proteomes" id="UP001151760">
    <property type="component" value="Unassembled WGS sequence"/>
</dbReference>
<dbReference type="PANTHER" id="PTHR11439:SF463">
    <property type="entry name" value="REVERSE TRANSCRIPTASE TY1_COPIA-TYPE DOMAIN-CONTAINING PROTEIN"/>
    <property type="match status" value="1"/>
</dbReference>
<dbReference type="InterPro" id="IPR013103">
    <property type="entry name" value="RVT_2"/>
</dbReference>
<dbReference type="Pfam" id="PF00665">
    <property type="entry name" value="rve"/>
    <property type="match status" value="1"/>
</dbReference>
<accession>A0ABQ5B063</accession>
<reference evidence="3" key="1">
    <citation type="journal article" date="2022" name="Int. J. Mol. Sci.">
        <title>Draft Genome of Tanacetum Coccineum: Genomic Comparison of Closely Related Tanacetum-Family Plants.</title>
        <authorList>
            <person name="Yamashiro T."/>
            <person name="Shiraishi A."/>
            <person name="Nakayama K."/>
            <person name="Satake H."/>
        </authorList>
    </citation>
    <scope>NUCLEOTIDE SEQUENCE</scope>
</reference>
<dbReference type="Pfam" id="PF07727">
    <property type="entry name" value="RVT_2"/>
    <property type="match status" value="1"/>
</dbReference>
<dbReference type="SUPFAM" id="SSF56672">
    <property type="entry name" value="DNA/RNA polymerases"/>
    <property type="match status" value="1"/>
</dbReference>
<evidence type="ECO:0000256" key="1">
    <source>
        <dbReference type="SAM" id="MobiDB-lite"/>
    </source>
</evidence>
<feature type="region of interest" description="Disordered" evidence="1">
    <location>
        <begin position="210"/>
        <end position="246"/>
    </location>
</feature>
<dbReference type="CDD" id="cd09272">
    <property type="entry name" value="RNase_HI_RT_Ty1"/>
    <property type="match status" value="1"/>
</dbReference>
<protein>
    <submittedName>
        <fullName evidence="3">Retrovirus-related pol polyprotein from transposon TNT 1-94</fullName>
    </submittedName>
</protein>